<dbReference type="PANTHER" id="PTHR32322:SF2">
    <property type="entry name" value="EAMA DOMAIN-CONTAINING PROTEIN"/>
    <property type="match status" value="1"/>
</dbReference>
<dbReference type="EMBL" id="DSXR01000005">
    <property type="protein sequence ID" value="HGS86036.1"/>
    <property type="molecule type" value="Genomic_DNA"/>
</dbReference>
<keyword evidence="4 6" id="KW-1133">Transmembrane helix</keyword>
<dbReference type="GO" id="GO:0016020">
    <property type="term" value="C:membrane"/>
    <property type="evidence" value="ECO:0007669"/>
    <property type="project" value="UniProtKB-SubCell"/>
</dbReference>
<sequence length="294" mass="32334">MLYLWIVSLLWAFSFGLIKGQLTGLDASFVAFARLLLAGLAFLPFLRLRGVDRRLAVRLALIGAVQYGLMYVTYIYSFRFLKAYEVALFTIFTPLYVTLINDAYHRRLNWFSLLATVLAVAGTAIVQQANLLSPDLTRGFLIVQISNLCFALGQVAYREVMRPHSQIRDGQIFGLLYFGGTLAAGLPALFTTPWDSLTLLPNQALTLLYLGVVASAVGFFLWNVGARKVNAGTLAIFNDLKIPLAVAVSLVFFGEQADLPRLLIGGAVVLAALALNEWNVRRRSNPPQLAASTD</sequence>
<evidence type="ECO:0000313" key="8">
    <source>
        <dbReference type="EMBL" id="HGS86036.1"/>
    </source>
</evidence>
<dbReference type="InterPro" id="IPR050638">
    <property type="entry name" value="AA-Vitamin_Transporters"/>
</dbReference>
<feature type="transmembrane region" description="Helical" evidence="6">
    <location>
        <begin position="139"/>
        <end position="160"/>
    </location>
</feature>
<proteinExistence type="inferred from homology"/>
<feature type="transmembrane region" description="Helical" evidence="6">
    <location>
        <begin position="234"/>
        <end position="253"/>
    </location>
</feature>
<dbReference type="InterPro" id="IPR000620">
    <property type="entry name" value="EamA_dom"/>
</dbReference>
<keyword evidence="5 6" id="KW-0472">Membrane</keyword>
<evidence type="ECO:0000256" key="1">
    <source>
        <dbReference type="ARBA" id="ARBA00004141"/>
    </source>
</evidence>
<dbReference type="PANTHER" id="PTHR32322">
    <property type="entry name" value="INNER MEMBRANE TRANSPORTER"/>
    <property type="match status" value="1"/>
</dbReference>
<name>A0A7C4KXL5_9CHLR</name>
<dbReference type="InterPro" id="IPR037185">
    <property type="entry name" value="EmrE-like"/>
</dbReference>
<comment type="caution">
    <text evidence="8">The sequence shown here is derived from an EMBL/GenBank/DDBJ whole genome shotgun (WGS) entry which is preliminary data.</text>
</comment>
<evidence type="ECO:0000259" key="7">
    <source>
        <dbReference type="Pfam" id="PF00892"/>
    </source>
</evidence>
<evidence type="ECO:0000256" key="3">
    <source>
        <dbReference type="ARBA" id="ARBA00022692"/>
    </source>
</evidence>
<comment type="similarity">
    <text evidence="2">Belongs to the EamA transporter family.</text>
</comment>
<comment type="subcellular location">
    <subcellularLocation>
        <location evidence="1">Membrane</location>
        <topology evidence="1">Multi-pass membrane protein</topology>
    </subcellularLocation>
</comment>
<feature type="transmembrane region" description="Helical" evidence="6">
    <location>
        <begin position="204"/>
        <end position="222"/>
    </location>
</feature>
<accession>A0A7C4KXL5</accession>
<evidence type="ECO:0000256" key="2">
    <source>
        <dbReference type="ARBA" id="ARBA00007362"/>
    </source>
</evidence>
<feature type="domain" description="EamA" evidence="7">
    <location>
        <begin position="2"/>
        <end position="126"/>
    </location>
</feature>
<feature type="transmembrane region" description="Helical" evidence="6">
    <location>
        <begin position="259"/>
        <end position="276"/>
    </location>
</feature>
<feature type="transmembrane region" description="Helical" evidence="6">
    <location>
        <begin position="108"/>
        <end position="127"/>
    </location>
</feature>
<dbReference type="Pfam" id="PF00892">
    <property type="entry name" value="EamA"/>
    <property type="match status" value="2"/>
</dbReference>
<evidence type="ECO:0000256" key="6">
    <source>
        <dbReference type="SAM" id="Phobius"/>
    </source>
</evidence>
<gene>
    <name evidence="8" type="ORF">ENT17_00275</name>
</gene>
<feature type="transmembrane region" description="Helical" evidence="6">
    <location>
        <begin position="55"/>
        <end position="77"/>
    </location>
</feature>
<protein>
    <submittedName>
        <fullName evidence="8">EamA family transporter</fullName>
    </submittedName>
</protein>
<feature type="domain" description="EamA" evidence="7">
    <location>
        <begin position="139"/>
        <end position="274"/>
    </location>
</feature>
<feature type="transmembrane region" description="Helical" evidence="6">
    <location>
        <begin position="172"/>
        <end position="192"/>
    </location>
</feature>
<evidence type="ECO:0000256" key="5">
    <source>
        <dbReference type="ARBA" id="ARBA00023136"/>
    </source>
</evidence>
<dbReference type="SUPFAM" id="SSF103481">
    <property type="entry name" value="Multidrug resistance efflux transporter EmrE"/>
    <property type="match status" value="2"/>
</dbReference>
<organism evidence="8">
    <name type="scientific">Bellilinea caldifistulae</name>
    <dbReference type="NCBI Taxonomy" id="360411"/>
    <lineage>
        <taxon>Bacteria</taxon>
        <taxon>Bacillati</taxon>
        <taxon>Chloroflexota</taxon>
        <taxon>Anaerolineae</taxon>
        <taxon>Anaerolineales</taxon>
        <taxon>Anaerolineaceae</taxon>
        <taxon>Bellilinea</taxon>
    </lineage>
</organism>
<feature type="transmembrane region" description="Helical" evidence="6">
    <location>
        <begin position="83"/>
        <end position="101"/>
    </location>
</feature>
<reference evidence="8" key="1">
    <citation type="journal article" date="2020" name="mSystems">
        <title>Genome- and Community-Level Interaction Insights into Carbon Utilization and Element Cycling Functions of Hydrothermarchaeota in Hydrothermal Sediment.</title>
        <authorList>
            <person name="Zhou Z."/>
            <person name="Liu Y."/>
            <person name="Xu W."/>
            <person name="Pan J."/>
            <person name="Luo Z.H."/>
            <person name="Li M."/>
        </authorList>
    </citation>
    <scope>NUCLEOTIDE SEQUENCE [LARGE SCALE GENOMIC DNA]</scope>
    <source>
        <strain evidence="8">SpSt-556</strain>
    </source>
</reference>
<dbReference type="AlphaFoldDB" id="A0A7C4KXL5"/>
<evidence type="ECO:0000256" key="4">
    <source>
        <dbReference type="ARBA" id="ARBA00022989"/>
    </source>
</evidence>
<keyword evidence="3 6" id="KW-0812">Transmembrane</keyword>
<feature type="transmembrane region" description="Helical" evidence="6">
    <location>
        <begin position="30"/>
        <end position="48"/>
    </location>
</feature>